<dbReference type="AlphaFoldDB" id="A0A9D2IKX7"/>
<gene>
    <name evidence="2" type="ORF">H9816_03225</name>
</gene>
<name>A0A9D2IKX7_9BACT</name>
<dbReference type="PANTHER" id="PTHR34989">
    <property type="entry name" value="PROTEIN HDED"/>
    <property type="match status" value="1"/>
</dbReference>
<accession>A0A9D2IKX7</accession>
<sequence length="190" mass="20688">MATLMTEFKSLTRYWWVTLVLGIAICVSGILVFAYPGASYLGLSALFAVLMFVSGVEQLVMAFTERYMAGRSWTAMLGCLEVILGIMLISSPGITALMLPIFLGIWLLSRGIGLIGIASEMSRFKVPGMGWTIVLGILLTLCALMILFRPLVFGVEVVIAWLGIALLVAGIALVIFAFQLFGIRNKLKNM</sequence>
<feature type="transmembrane region" description="Helical" evidence="1">
    <location>
        <begin position="158"/>
        <end position="181"/>
    </location>
</feature>
<evidence type="ECO:0000256" key="1">
    <source>
        <dbReference type="SAM" id="Phobius"/>
    </source>
</evidence>
<feature type="transmembrane region" description="Helical" evidence="1">
    <location>
        <begin position="14"/>
        <end position="35"/>
    </location>
</feature>
<evidence type="ECO:0000313" key="3">
    <source>
        <dbReference type="Proteomes" id="UP000824014"/>
    </source>
</evidence>
<dbReference type="EMBL" id="DXCC01000008">
    <property type="protein sequence ID" value="HIZ14908.1"/>
    <property type="molecule type" value="Genomic_DNA"/>
</dbReference>
<evidence type="ECO:0000313" key="2">
    <source>
        <dbReference type="EMBL" id="HIZ14908.1"/>
    </source>
</evidence>
<feature type="transmembrane region" description="Helical" evidence="1">
    <location>
        <begin position="97"/>
        <end position="118"/>
    </location>
</feature>
<organism evidence="2 3">
    <name type="scientific">Candidatus Tidjanibacter faecipullorum</name>
    <dbReference type="NCBI Taxonomy" id="2838766"/>
    <lineage>
        <taxon>Bacteria</taxon>
        <taxon>Pseudomonadati</taxon>
        <taxon>Bacteroidota</taxon>
        <taxon>Bacteroidia</taxon>
        <taxon>Bacteroidales</taxon>
        <taxon>Rikenellaceae</taxon>
        <taxon>Tidjanibacter</taxon>
    </lineage>
</organism>
<keyword evidence="1" id="KW-0812">Transmembrane</keyword>
<reference evidence="2" key="2">
    <citation type="submission" date="2021-04" db="EMBL/GenBank/DDBJ databases">
        <authorList>
            <person name="Gilroy R."/>
        </authorList>
    </citation>
    <scope>NUCLEOTIDE SEQUENCE</scope>
    <source>
        <strain evidence="2">ChiHjej11B10-19426</strain>
    </source>
</reference>
<protein>
    <submittedName>
        <fullName evidence="2">DUF308 domain-containing protein</fullName>
    </submittedName>
</protein>
<dbReference type="Proteomes" id="UP000824014">
    <property type="component" value="Unassembled WGS sequence"/>
</dbReference>
<keyword evidence="1" id="KW-1133">Transmembrane helix</keyword>
<feature type="transmembrane region" description="Helical" evidence="1">
    <location>
        <begin position="130"/>
        <end position="152"/>
    </location>
</feature>
<dbReference type="PANTHER" id="PTHR34989:SF1">
    <property type="entry name" value="PROTEIN HDED"/>
    <property type="match status" value="1"/>
</dbReference>
<feature type="transmembrane region" description="Helical" evidence="1">
    <location>
        <begin position="41"/>
        <end position="61"/>
    </location>
</feature>
<feature type="transmembrane region" description="Helical" evidence="1">
    <location>
        <begin position="73"/>
        <end position="91"/>
    </location>
</feature>
<dbReference type="GO" id="GO:0005886">
    <property type="term" value="C:plasma membrane"/>
    <property type="evidence" value="ECO:0007669"/>
    <property type="project" value="TreeGrafter"/>
</dbReference>
<proteinExistence type="predicted"/>
<keyword evidence="1" id="KW-0472">Membrane</keyword>
<dbReference type="InterPro" id="IPR052712">
    <property type="entry name" value="Acid_resist_chaperone_HdeD"/>
</dbReference>
<dbReference type="InterPro" id="IPR005325">
    <property type="entry name" value="DUF308_memb"/>
</dbReference>
<dbReference type="Pfam" id="PF03729">
    <property type="entry name" value="DUF308"/>
    <property type="match status" value="1"/>
</dbReference>
<comment type="caution">
    <text evidence="2">The sequence shown here is derived from an EMBL/GenBank/DDBJ whole genome shotgun (WGS) entry which is preliminary data.</text>
</comment>
<reference evidence="2" key="1">
    <citation type="journal article" date="2021" name="PeerJ">
        <title>Extensive microbial diversity within the chicken gut microbiome revealed by metagenomics and culture.</title>
        <authorList>
            <person name="Gilroy R."/>
            <person name="Ravi A."/>
            <person name="Getino M."/>
            <person name="Pursley I."/>
            <person name="Horton D.L."/>
            <person name="Alikhan N.F."/>
            <person name="Baker D."/>
            <person name="Gharbi K."/>
            <person name="Hall N."/>
            <person name="Watson M."/>
            <person name="Adriaenssens E.M."/>
            <person name="Foster-Nyarko E."/>
            <person name="Jarju S."/>
            <person name="Secka A."/>
            <person name="Antonio M."/>
            <person name="Oren A."/>
            <person name="Chaudhuri R.R."/>
            <person name="La Ragione R."/>
            <person name="Hildebrand F."/>
            <person name="Pallen M.J."/>
        </authorList>
    </citation>
    <scope>NUCLEOTIDE SEQUENCE</scope>
    <source>
        <strain evidence="2">ChiHjej11B10-19426</strain>
    </source>
</reference>